<dbReference type="Gene3D" id="4.10.320.10">
    <property type="entry name" value="E3-binding domain"/>
    <property type="match status" value="1"/>
</dbReference>
<dbReference type="InterPro" id="IPR036625">
    <property type="entry name" value="E3-bd_dom_sf"/>
</dbReference>
<evidence type="ECO:0000256" key="1">
    <source>
        <dbReference type="ARBA" id="ARBA00001938"/>
    </source>
</evidence>
<dbReference type="PROSITE" id="PS51826">
    <property type="entry name" value="PSBD"/>
    <property type="match status" value="1"/>
</dbReference>
<dbReference type="GO" id="GO:0016407">
    <property type="term" value="F:acetyltransferase activity"/>
    <property type="evidence" value="ECO:0007669"/>
    <property type="project" value="TreeGrafter"/>
</dbReference>
<feature type="domain" description="Peripheral subunit-binding (PSBD)" evidence="9">
    <location>
        <begin position="193"/>
        <end position="230"/>
    </location>
</feature>
<dbReference type="InterPro" id="IPR023213">
    <property type="entry name" value="CAT-like_dom_sf"/>
</dbReference>
<evidence type="ECO:0000313" key="11">
    <source>
        <dbReference type="Proteomes" id="UP000593758"/>
    </source>
</evidence>
<evidence type="ECO:0000256" key="2">
    <source>
        <dbReference type="ARBA" id="ARBA00007317"/>
    </source>
</evidence>
<feature type="compositionally biased region" description="Basic and acidic residues" evidence="7">
    <location>
        <begin position="238"/>
        <end position="248"/>
    </location>
</feature>
<dbReference type="Proteomes" id="UP000593758">
    <property type="component" value="Chromosome"/>
</dbReference>
<dbReference type="GO" id="GO:0005737">
    <property type="term" value="C:cytoplasm"/>
    <property type="evidence" value="ECO:0007669"/>
    <property type="project" value="TreeGrafter"/>
</dbReference>
<dbReference type="GO" id="GO:0031405">
    <property type="term" value="F:lipoic acid binding"/>
    <property type="evidence" value="ECO:0007669"/>
    <property type="project" value="TreeGrafter"/>
</dbReference>
<dbReference type="KEGG" id="halt:IM660_18285"/>
<dbReference type="EC" id="2.3.1.-" evidence="6"/>
<dbReference type="SUPFAM" id="SSF52777">
    <property type="entry name" value="CoA-dependent acyltransferases"/>
    <property type="match status" value="1"/>
</dbReference>
<dbReference type="FunFam" id="3.30.559.10:FF:000007">
    <property type="entry name" value="Dihydrolipoamide acetyltransferase component of pyruvate dehydrogenase complex"/>
    <property type="match status" value="1"/>
</dbReference>
<dbReference type="InterPro" id="IPR004167">
    <property type="entry name" value="PSBD"/>
</dbReference>
<feature type="region of interest" description="Disordered" evidence="7">
    <location>
        <begin position="235"/>
        <end position="257"/>
    </location>
</feature>
<proteinExistence type="inferred from homology"/>
<dbReference type="EMBL" id="CP063169">
    <property type="protein sequence ID" value="QOR70511.1"/>
    <property type="molecule type" value="Genomic_DNA"/>
</dbReference>
<evidence type="ECO:0000256" key="7">
    <source>
        <dbReference type="SAM" id="MobiDB-lite"/>
    </source>
</evidence>
<name>A0A7M1SST3_9MICO</name>
<dbReference type="CDD" id="cd06849">
    <property type="entry name" value="lipoyl_domain"/>
    <property type="match status" value="1"/>
</dbReference>
<evidence type="ECO:0000259" key="8">
    <source>
        <dbReference type="PROSITE" id="PS50968"/>
    </source>
</evidence>
<feature type="compositionally biased region" description="Low complexity" evidence="7">
    <location>
        <begin position="143"/>
        <end position="173"/>
    </location>
</feature>
<accession>A0A7M1SST3</accession>
<keyword evidence="11" id="KW-1185">Reference proteome</keyword>
<dbReference type="PANTHER" id="PTHR43178">
    <property type="entry name" value="DIHYDROLIPOAMIDE ACETYLTRANSFERASE COMPONENT OF PYRUVATE DEHYDROGENASE COMPLEX"/>
    <property type="match status" value="1"/>
</dbReference>
<evidence type="ECO:0000313" key="10">
    <source>
        <dbReference type="EMBL" id="QOR70511.1"/>
    </source>
</evidence>
<evidence type="ECO:0000256" key="3">
    <source>
        <dbReference type="ARBA" id="ARBA00022679"/>
    </source>
</evidence>
<dbReference type="Pfam" id="PF02817">
    <property type="entry name" value="E3_binding"/>
    <property type="match status" value="1"/>
</dbReference>
<dbReference type="SUPFAM" id="SSF51230">
    <property type="entry name" value="Single hybrid motif"/>
    <property type="match status" value="1"/>
</dbReference>
<feature type="region of interest" description="Disordered" evidence="7">
    <location>
        <begin position="74"/>
        <end position="191"/>
    </location>
</feature>
<dbReference type="InterPro" id="IPR001078">
    <property type="entry name" value="2-oxoacid_DH_actylTfrase"/>
</dbReference>
<keyword evidence="3 6" id="KW-0808">Transferase</keyword>
<comment type="similarity">
    <text evidence="2 6">Belongs to the 2-oxoacid dehydrogenase family.</text>
</comment>
<sequence length="490" mass="50948">MPQFVQFRLPDVGEGLTEADIVAWQVAVGDTVTVNQNIVEIETAKSLVELPSPYAGVVTELLAEVGDTVEVGTPIITVDTDPGGPAPDGGASDSSESTQASGEQAPAGEADETSGGVLVGYGTKTASATRRPRKSAAAAPEDGATSSAGAPAGAPPIAAAAPASPAQPRTTPGTPAPAQAPPSGASERSAHVLAKPPVRKLAKDLGLDLNGVPGTGPGGIITRADVLSAAERSAPENYVKHRDDDRPWLDGGTVSANGRQTRVPVRSVRARTAEAMVASAFTAPHVTVFVTVDVTKTMRLVERLKGDRDFADVRVTPLLIAAKALVLAIRQHPMISAAWDDETQEIVYKHYINLGIAAATPRGLIVPNIKDAHRLSLHELAVEIANLTTTARAGKTQPADMADGTVTVTNVGIFGIDTGTPILNPGESAILALGAIDQRPWVHKGKIKPRWVTQLALSVDHRLVDGELASRVLHDVARVMEEPSQGLVWG</sequence>
<dbReference type="Pfam" id="PF00198">
    <property type="entry name" value="2-oxoacid_dh"/>
    <property type="match status" value="1"/>
</dbReference>
<dbReference type="InterPro" id="IPR011053">
    <property type="entry name" value="Single_hybrid_motif"/>
</dbReference>
<reference evidence="10 11" key="1">
    <citation type="submission" date="2020-10" db="EMBL/GenBank/DDBJ databases">
        <title>Haloactinobacterium sp. RN3S43, a bacterium isolated from saline soil.</title>
        <authorList>
            <person name="Sun J.-Q."/>
        </authorList>
    </citation>
    <scope>NUCLEOTIDE SEQUENCE [LARGE SCALE GENOMIC DNA]</scope>
    <source>
        <strain evidence="10 11">RN3S43</strain>
    </source>
</reference>
<dbReference type="PROSITE" id="PS50968">
    <property type="entry name" value="BIOTINYL_LIPOYL"/>
    <property type="match status" value="1"/>
</dbReference>
<keyword evidence="4 6" id="KW-0450">Lipoyl</keyword>
<dbReference type="AlphaFoldDB" id="A0A7M1SST3"/>
<dbReference type="InterPro" id="IPR050743">
    <property type="entry name" value="2-oxoacid_DH_E2_comp"/>
</dbReference>
<evidence type="ECO:0000256" key="4">
    <source>
        <dbReference type="ARBA" id="ARBA00022823"/>
    </source>
</evidence>
<dbReference type="Gene3D" id="3.30.559.10">
    <property type="entry name" value="Chloramphenicol acetyltransferase-like domain"/>
    <property type="match status" value="1"/>
</dbReference>
<dbReference type="SUPFAM" id="SSF47005">
    <property type="entry name" value="Peripheral subunit-binding domain of 2-oxo acid dehydrogenase complex"/>
    <property type="match status" value="1"/>
</dbReference>
<dbReference type="InterPro" id="IPR000089">
    <property type="entry name" value="Biotin_lipoyl"/>
</dbReference>
<dbReference type="RefSeq" id="WP_193497187.1">
    <property type="nucleotide sequence ID" value="NZ_CP063169.1"/>
</dbReference>
<dbReference type="PANTHER" id="PTHR43178:SF5">
    <property type="entry name" value="LIPOAMIDE ACYLTRANSFERASE COMPONENT OF BRANCHED-CHAIN ALPHA-KETO ACID DEHYDROGENASE COMPLEX, MITOCHONDRIAL"/>
    <property type="match status" value="1"/>
</dbReference>
<evidence type="ECO:0000259" key="9">
    <source>
        <dbReference type="PROSITE" id="PS51826"/>
    </source>
</evidence>
<evidence type="ECO:0000256" key="5">
    <source>
        <dbReference type="ARBA" id="ARBA00023315"/>
    </source>
</evidence>
<dbReference type="Pfam" id="PF00364">
    <property type="entry name" value="Biotin_lipoyl"/>
    <property type="match status" value="1"/>
</dbReference>
<keyword evidence="5 6" id="KW-0012">Acyltransferase</keyword>
<feature type="domain" description="Lipoyl-binding" evidence="8">
    <location>
        <begin position="4"/>
        <end position="79"/>
    </location>
</feature>
<comment type="cofactor">
    <cofactor evidence="1 6">
        <name>(R)-lipoate</name>
        <dbReference type="ChEBI" id="CHEBI:83088"/>
    </cofactor>
</comment>
<evidence type="ECO:0000256" key="6">
    <source>
        <dbReference type="RuleBase" id="RU003423"/>
    </source>
</evidence>
<protein>
    <recommendedName>
        <fullName evidence="6">Dihydrolipoamide acetyltransferase component of pyruvate dehydrogenase complex</fullName>
        <ecNumber evidence="6">2.3.1.-</ecNumber>
    </recommendedName>
</protein>
<organism evidence="10 11">
    <name type="scientific">Ruania alkalisoli</name>
    <dbReference type="NCBI Taxonomy" id="2779775"/>
    <lineage>
        <taxon>Bacteria</taxon>
        <taxon>Bacillati</taxon>
        <taxon>Actinomycetota</taxon>
        <taxon>Actinomycetes</taxon>
        <taxon>Micrococcales</taxon>
        <taxon>Ruaniaceae</taxon>
        <taxon>Ruania</taxon>
    </lineage>
</organism>
<gene>
    <name evidence="10" type="ORF">IM660_18285</name>
</gene>
<dbReference type="Gene3D" id="2.40.50.100">
    <property type="match status" value="1"/>
</dbReference>